<proteinExistence type="predicted"/>
<dbReference type="OrthoDB" id="7678210at2"/>
<accession>A0A845QAC7</accession>
<evidence type="ECO:0000313" key="2">
    <source>
        <dbReference type="EMBL" id="NBG95156.1"/>
    </source>
</evidence>
<feature type="region of interest" description="Disordered" evidence="1">
    <location>
        <begin position="187"/>
        <end position="241"/>
    </location>
</feature>
<sequence>MNKAVKLLARSLLALGLVAGVAACSFRPLYGNSAEGAAARTGIQSVEVGQIDFGRVGQHVRNELISQMTPRGTPARPEFTLSVALQDMVADLLVQENSTVLRRNYTLTATYQLIDNETGAPVFSSSVQRNAALNRLDSEYANVIALRDAEERAAAAVATVITQRLSIALSELASPEKRRKAALEEANRIKAAPARSATPPEPVDQPLVSPAPDGTTLIGAGDDRAASSARFPEPVAIDSAD</sequence>
<dbReference type="AlphaFoldDB" id="A0A845QAC7"/>
<organism evidence="2 3">
    <name type="scientific">Pyruvatibacter mobilis</name>
    <dbReference type="NCBI Taxonomy" id="1712261"/>
    <lineage>
        <taxon>Bacteria</taxon>
        <taxon>Pseudomonadati</taxon>
        <taxon>Pseudomonadota</taxon>
        <taxon>Alphaproteobacteria</taxon>
        <taxon>Hyphomicrobiales</taxon>
        <taxon>Parvibaculaceae</taxon>
        <taxon>Pyruvatibacter</taxon>
    </lineage>
</organism>
<protein>
    <recommendedName>
        <fullName evidence="4">LPS-assembly lipoprotein</fullName>
    </recommendedName>
</protein>
<dbReference type="GeneID" id="300656072"/>
<evidence type="ECO:0000313" key="3">
    <source>
        <dbReference type="Proteomes" id="UP000470384"/>
    </source>
</evidence>
<evidence type="ECO:0000256" key="1">
    <source>
        <dbReference type="SAM" id="MobiDB-lite"/>
    </source>
</evidence>
<dbReference type="RefSeq" id="WP_160587149.1">
    <property type="nucleotide sequence ID" value="NZ_BMHN01000001.1"/>
</dbReference>
<reference evidence="2 3" key="1">
    <citation type="journal article" date="2016" name="Int. J. Syst. Evol. Microbiol.">
        <title>Pyruvatibacter mobilis gen. nov., sp. nov., a marine bacterium from the culture broth of Picochlorum sp. 122.</title>
        <authorList>
            <person name="Wang G."/>
            <person name="Tang M."/>
            <person name="Wu H."/>
            <person name="Dai S."/>
            <person name="Li T."/>
            <person name="Chen C."/>
            <person name="He H."/>
            <person name="Fan J."/>
            <person name="Xiang W."/>
            <person name="Li X."/>
        </authorList>
    </citation>
    <scope>NUCLEOTIDE SEQUENCE [LARGE SCALE GENOMIC DNA]</scope>
    <source>
        <strain evidence="2 3">GYP-11</strain>
    </source>
</reference>
<gene>
    <name evidence="2" type="ORF">GTQ45_05370</name>
</gene>
<dbReference type="EMBL" id="WXYQ01000004">
    <property type="protein sequence ID" value="NBG95156.1"/>
    <property type="molecule type" value="Genomic_DNA"/>
</dbReference>
<evidence type="ECO:0008006" key="4">
    <source>
        <dbReference type="Google" id="ProtNLM"/>
    </source>
</evidence>
<name>A0A845QAC7_9HYPH</name>
<dbReference type="Proteomes" id="UP000470384">
    <property type="component" value="Unassembled WGS sequence"/>
</dbReference>
<comment type="caution">
    <text evidence="2">The sequence shown here is derived from an EMBL/GenBank/DDBJ whole genome shotgun (WGS) entry which is preliminary data.</text>
</comment>
<dbReference type="PROSITE" id="PS51257">
    <property type="entry name" value="PROKAR_LIPOPROTEIN"/>
    <property type="match status" value="1"/>
</dbReference>
<keyword evidence="3" id="KW-1185">Reference proteome</keyword>
<dbReference type="Gene3D" id="3.30.160.150">
    <property type="entry name" value="Lipoprotein like domain"/>
    <property type="match status" value="1"/>
</dbReference>